<evidence type="ECO:0000313" key="3">
    <source>
        <dbReference type="Proteomes" id="UP000271678"/>
    </source>
</evidence>
<comment type="caution">
    <text evidence="2">The sequence shown here is derived from an EMBL/GenBank/DDBJ whole genome shotgun (WGS) entry which is preliminary data.</text>
</comment>
<gene>
    <name evidence="2" type="ORF">EFY87_03930</name>
</gene>
<dbReference type="RefSeq" id="WP_123270136.1">
    <property type="nucleotide sequence ID" value="NZ_RJJQ01000002.1"/>
</dbReference>
<evidence type="ECO:0000313" key="2">
    <source>
        <dbReference type="EMBL" id="RNI24846.1"/>
    </source>
</evidence>
<dbReference type="Proteomes" id="UP000271678">
    <property type="component" value="Unassembled WGS sequence"/>
</dbReference>
<protein>
    <submittedName>
        <fullName evidence="2">Uncharacterized protein</fullName>
    </submittedName>
</protein>
<dbReference type="AlphaFoldDB" id="A0A3M9MH54"/>
<proteinExistence type="predicted"/>
<evidence type="ECO:0000256" key="1">
    <source>
        <dbReference type="SAM" id="MobiDB-lite"/>
    </source>
</evidence>
<keyword evidence="3" id="KW-1185">Reference proteome</keyword>
<name>A0A3M9MH54_9MICO</name>
<feature type="region of interest" description="Disordered" evidence="1">
    <location>
        <begin position="277"/>
        <end position="307"/>
    </location>
</feature>
<feature type="compositionally biased region" description="Basic and acidic residues" evidence="1">
    <location>
        <begin position="279"/>
        <end position="292"/>
    </location>
</feature>
<organism evidence="2 3">
    <name type="scientific">Flexivirga caeni</name>
    <dbReference type="NCBI Taxonomy" id="2294115"/>
    <lineage>
        <taxon>Bacteria</taxon>
        <taxon>Bacillati</taxon>
        <taxon>Actinomycetota</taxon>
        <taxon>Actinomycetes</taxon>
        <taxon>Micrococcales</taxon>
        <taxon>Dermacoccaceae</taxon>
        <taxon>Flexivirga</taxon>
    </lineage>
</organism>
<reference evidence="2 3" key="1">
    <citation type="submission" date="2018-11" db="EMBL/GenBank/DDBJ databases">
        <title>Draft genome of Simplicispira Flexivirga sp. BO-16.</title>
        <authorList>
            <person name="Im W.T."/>
        </authorList>
    </citation>
    <scope>NUCLEOTIDE SEQUENCE [LARGE SCALE GENOMIC DNA]</scope>
    <source>
        <strain evidence="2 3">BO-16</strain>
    </source>
</reference>
<dbReference type="OrthoDB" id="4551696at2"/>
<dbReference type="EMBL" id="RJJQ01000002">
    <property type="protein sequence ID" value="RNI24846.1"/>
    <property type="molecule type" value="Genomic_DNA"/>
</dbReference>
<accession>A0A3M9MH54</accession>
<sequence>MTYNKQWEVGWQRDRARGIKRYVDAEPTREKLQSFIDASVPLRTLSRATGISDTGISNIVAGRNSRVQRSTAERVDRLKFADIYSQAEGMVPRVGAVRRVEALLALGHNHAAIAAAGARDTSMLLYSPGELITAGRWQQVRDAYDKLSMTPGDSPLTRQRAESRGLAPPLAWDEADIDDPAEKPHHQVPAGESNVVDIVAVQRAITRQLPDTNLTKAERLEVVRAMASIGASDHEISLHTGVSDRTVLRDRMEFGIESRWGITPSAAHWDLMEARGATRRSDSAGRDAERKSITPTPTLDQQHGIAR</sequence>